<dbReference type="InterPro" id="IPR036259">
    <property type="entry name" value="MFS_trans_sf"/>
</dbReference>
<protein>
    <submittedName>
        <fullName evidence="7">MFS transporter</fullName>
    </submittedName>
</protein>
<feature type="transmembrane region" description="Helical" evidence="5">
    <location>
        <begin position="145"/>
        <end position="167"/>
    </location>
</feature>
<dbReference type="Proteomes" id="UP001501521">
    <property type="component" value="Unassembled WGS sequence"/>
</dbReference>
<proteinExistence type="predicted"/>
<comment type="caution">
    <text evidence="7">The sequence shown here is derived from an EMBL/GenBank/DDBJ whole genome shotgun (WGS) entry which is preliminary data.</text>
</comment>
<dbReference type="Gene3D" id="1.20.1720.10">
    <property type="entry name" value="Multidrug resistance protein D"/>
    <property type="match status" value="2"/>
</dbReference>
<feature type="transmembrane region" description="Helical" evidence="5">
    <location>
        <begin position="116"/>
        <end position="133"/>
    </location>
</feature>
<accession>A0ABP9F5N4</accession>
<keyword evidence="4 5" id="KW-0472">Membrane</keyword>
<feature type="transmembrane region" description="Helical" evidence="5">
    <location>
        <begin position="245"/>
        <end position="263"/>
    </location>
</feature>
<feature type="transmembrane region" description="Helical" evidence="5">
    <location>
        <begin position="451"/>
        <end position="473"/>
    </location>
</feature>
<dbReference type="PANTHER" id="PTHR42718">
    <property type="entry name" value="MAJOR FACILITATOR SUPERFAMILY MULTIDRUG TRANSPORTER MFSC"/>
    <property type="match status" value="1"/>
</dbReference>
<evidence type="ECO:0000256" key="3">
    <source>
        <dbReference type="ARBA" id="ARBA00022989"/>
    </source>
</evidence>
<keyword evidence="8" id="KW-1185">Reference proteome</keyword>
<evidence type="ECO:0000313" key="7">
    <source>
        <dbReference type="EMBL" id="GAA4894891.1"/>
    </source>
</evidence>
<comment type="subcellular location">
    <subcellularLocation>
        <location evidence="1">Cell membrane</location>
        <topology evidence="1">Multi-pass membrane protein</topology>
    </subcellularLocation>
</comment>
<sequence>MTDRNLISAPGTARTFHRMKVLAVILMSMGMSMMAVSSVNVALPTIQEGLGATDQDLQWVLAGYALAFGVTLIPAGRAGDVLGRGSWFVVGAAVFTVASLACGLAPNAVVLNAARLAQGVGAGIFSPQVTGMIQQYFSGGGRAKAFALLGVTISASVAAGPVIAGAIIEAAGPETGWRWAFFGYLPLGLAAVVLGLLWFPFVTERRRRLGLDATAARVDLDPVGTLLITASVVAVMYPFMARDPWVWALLPLGAALIAAWWAWERRYKSAGREPLVDLELFRYRSFRNGLLVSGAAFLGLTSTFAVVAIFLQTGLGVDALRTGLLGLPNAVLSAVASIYTVRFVMTRGRRLVVVALATMVTGAVLSILVAWGIGAFGLSFWWLSATLALNGAAMGAFASANQTLSMQDVPVRHGGTASGLKQTVERITTALGNAAITGVFFAVAAGGSWSLAFIGAFVGIVLCLLLALGLGIMDERQHAR</sequence>
<feature type="transmembrane region" description="Helical" evidence="5">
    <location>
        <begin position="21"/>
        <end position="45"/>
    </location>
</feature>
<reference evidence="8" key="1">
    <citation type="journal article" date="2019" name="Int. J. Syst. Evol. Microbiol.">
        <title>The Global Catalogue of Microorganisms (GCM) 10K type strain sequencing project: providing services to taxonomists for standard genome sequencing and annotation.</title>
        <authorList>
            <consortium name="The Broad Institute Genomics Platform"/>
            <consortium name="The Broad Institute Genome Sequencing Center for Infectious Disease"/>
            <person name="Wu L."/>
            <person name="Ma J."/>
        </authorList>
    </citation>
    <scope>NUCLEOTIDE SEQUENCE [LARGE SCALE GENOMIC DNA]</scope>
    <source>
        <strain evidence="8">JCM 19125</strain>
    </source>
</reference>
<evidence type="ECO:0000259" key="6">
    <source>
        <dbReference type="PROSITE" id="PS50850"/>
    </source>
</evidence>
<name>A0ABP9F5N4_9ACTN</name>
<feature type="transmembrane region" description="Helical" evidence="5">
    <location>
        <begin position="379"/>
        <end position="398"/>
    </location>
</feature>
<feature type="transmembrane region" description="Helical" evidence="5">
    <location>
        <begin position="323"/>
        <end position="344"/>
    </location>
</feature>
<dbReference type="PANTHER" id="PTHR42718:SF39">
    <property type="entry name" value="ACTINORHODIN TRANSPORTER-RELATED"/>
    <property type="match status" value="1"/>
</dbReference>
<dbReference type="PROSITE" id="PS50850">
    <property type="entry name" value="MFS"/>
    <property type="match status" value="1"/>
</dbReference>
<feature type="transmembrane region" description="Helical" evidence="5">
    <location>
        <begin position="351"/>
        <end position="373"/>
    </location>
</feature>
<evidence type="ECO:0000256" key="2">
    <source>
        <dbReference type="ARBA" id="ARBA00022692"/>
    </source>
</evidence>
<evidence type="ECO:0000256" key="5">
    <source>
        <dbReference type="SAM" id="Phobius"/>
    </source>
</evidence>
<feature type="domain" description="Major facilitator superfamily (MFS) profile" evidence="6">
    <location>
        <begin position="21"/>
        <end position="477"/>
    </location>
</feature>
<organism evidence="7 8">
    <name type="scientific">Tessaracoccus lubricantis</name>
    <dbReference type="NCBI Taxonomy" id="545543"/>
    <lineage>
        <taxon>Bacteria</taxon>
        <taxon>Bacillati</taxon>
        <taxon>Actinomycetota</taxon>
        <taxon>Actinomycetes</taxon>
        <taxon>Propionibacteriales</taxon>
        <taxon>Propionibacteriaceae</taxon>
        <taxon>Tessaracoccus</taxon>
    </lineage>
</organism>
<evidence type="ECO:0000313" key="8">
    <source>
        <dbReference type="Proteomes" id="UP001501521"/>
    </source>
</evidence>
<dbReference type="InterPro" id="IPR011701">
    <property type="entry name" value="MFS"/>
</dbReference>
<gene>
    <name evidence="7" type="ORF">GCM10025789_10360</name>
</gene>
<feature type="transmembrane region" description="Helical" evidence="5">
    <location>
        <begin position="220"/>
        <end position="239"/>
    </location>
</feature>
<dbReference type="RefSeq" id="WP_345579982.1">
    <property type="nucleotide sequence ID" value="NZ_BAABLV010000017.1"/>
</dbReference>
<dbReference type="SUPFAM" id="SSF103473">
    <property type="entry name" value="MFS general substrate transporter"/>
    <property type="match status" value="1"/>
</dbReference>
<keyword evidence="2 5" id="KW-0812">Transmembrane</keyword>
<dbReference type="EMBL" id="BAABLV010000017">
    <property type="protein sequence ID" value="GAA4894891.1"/>
    <property type="molecule type" value="Genomic_DNA"/>
</dbReference>
<evidence type="ECO:0000256" key="1">
    <source>
        <dbReference type="ARBA" id="ARBA00004651"/>
    </source>
</evidence>
<feature type="transmembrane region" description="Helical" evidence="5">
    <location>
        <begin position="427"/>
        <end position="445"/>
    </location>
</feature>
<dbReference type="Pfam" id="PF07690">
    <property type="entry name" value="MFS_1"/>
    <property type="match status" value="1"/>
</dbReference>
<feature type="transmembrane region" description="Helical" evidence="5">
    <location>
        <begin position="179"/>
        <end position="199"/>
    </location>
</feature>
<feature type="transmembrane region" description="Helical" evidence="5">
    <location>
        <begin position="57"/>
        <end position="75"/>
    </location>
</feature>
<evidence type="ECO:0000256" key="4">
    <source>
        <dbReference type="ARBA" id="ARBA00023136"/>
    </source>
</evidence>
<dbReference type="CDD" id="cd17321">
    <property type="entry name" value="MFS_MMR_MDR_like"/>
    <property type="match status" value="1"/>
</dbReference>
<feature type="transmembrane region" description="Helical" evidence="5">
    <location>
        <begin position="87"/>
        <end position="110"/>
    </location>
</feature>
<keyword evidence="3 5" id="KW-1133">Transmembrane helix</keyword>
<dbReference type="InterPro" id="IPR020846">
    <property type="entry name" value="MFS_dom"/>
</dbReference>
<feature type="transmembrane region" description="Helical" evidence="5">
    <location>
        <begin position="290"/>
        <end position="311"/>
    </location>
</feature>